<proteinExistence type="predicted"/>
<sequence length="239" mass="27687">MISPYQQILEPELWLDINSKIVAPNEPISSSVLPPRKILNVTLPTRTTLTSNIITDAHTLEISSWIDKRKSRYTENNPYEFKLLVRGSRDGFDVKTIYEICDKVSNTVIVLKVKDTGEILGGYIPCELDKNKNEWIYSQDSFAFSLRTTNLKNSILSRVYKFDHAIVESPQHSQLFFGNTLCLLGNLKTDNQCHCLQNSFSYDKPIRSEELMDHRRCRFNVEEYELPKNIVTLPFFFPN</sequence>
<dbReference type="InterPro" id="IPR006571">
    <property type="entry name" value="TLDc_dom"/>
</dbReference>
<organism evidence="2 3">
    <name type="scientific">Diversispora epigaea</name>
    <dbReference type="NCBI Taxonomy" id="1348612"/>
    <lineage>
        <taxon>Eukaryota</taxon>
        <taxon>Fungi</taxon>
        <taxon>Fungi incertae sedis</taxon>
        <taxon>Mucoromycota</taxon>
        <taxon>Glomeromycotina</taxon>
        <taxon>Glomeromycetes</taxon>
        <taxon>Diversisporales</taxon>
        <taxon>Diversisporaceae</taxon>
        <taxon>Diversispora</taxon>
    </lineage>
</organism>
<dbReference type="EMBL" id="PQFF01000070">
    <property type="protein sequence ID" value="RHZ84998.1"/>
    <property type="molecule type" value="Genomic_DNA"/>
</dbReference>
<evidence type="ECO:0000259" key="1">
    <source>
        <dbReference type="PROSITE" id="PS51886"/>
    </source>
</evidence>
<feature type="domain" description="TLDc" evidence="1">
    <location>
        <begin position="52"/>
        <end position="230"/>
    </location>
</feature>
<dbReference type="Pfam" id="PF07534">
    <property type="entry name" value="TLD"/>
    <property type="match status" value="1"/>
</dbReference>
<name>A0A397JDV4_9GLOM</name>
<dbReference type="Proteomes" id="UP000266861">
    <property type="component" value="Unassembled WGS sequence"/>
</dbReference>
<gene>
    <name evidence="2" type="ORF">Glove_74g220</name>
</gene>
<dbReference type="AlphaFoldDB" id="A0A397JDV4"/>
<keyword evidence="3" id="KW-1185">Reference proteome</keyword>
<accession>A0A397JDV4</accession>
<comment type="caution">
    <text evidence="2">The sequence shown here is derived from an EMBL/GenBank/DDBJ whole genome shotgun (WGS) entry which is preliminary data.</text>
</comment>
<dbReference type="PROSITE" id="PS51886">
    <property type="entry name" value="TLDC"/>
    <property type="match status" value="1"/>
</dbReference>
<evidence type="ECO:0000313" key="3">
    <source>
        <dbReference type="Proteomes" id="UP000266861"/>
    </source>
</evidence>
<dbReference type="OrthoDB" id="25620at2759"/>
<evidence type="ECO:0000313" key="2">
    <source>
        <dbReference type="EMBL" id="RHZ84998.1"/>
    </source>
</evidence>
<reference evidence="2 3" key="1">
    <citation type="submission" date="2018-08" db="EMBL/GenBank/DDBJ databases">
        <title>Genome and evolution of the arbuscular mycorrhizal fungus Diversispora epigaea (formerly Glomus versiforme) and its bacterial endosymbionts.</title>
        <authorList>
            <person name="Sun X."/>
            <person name="Fei Z."/>
            <person name="Harrison M."/>
        </authorList>
    </citation>
    <scope>NUCLEOTIDE SEQUENCE [LARGE SCALE GENOMIC DNA]</scope>
    <source>
        <strain evidence="2 3">IT104</strain>
    </source>
</reference>
<protein>
    <recommendedName>
        <fullName evidence="1">TLDc domain-containing protein</fullName>
    </recommendedName>
</protein>